<dbReference type="AlphaFoldDB" id="A0A841YA75"/>
<dbReference type="Proteomes" id="UP000591929">
    <property type="component" value="Unassembled WGS sequence"/>
</dbReference>
<comment type="caution">
    <text evidence="2">The sequence shown here is derived from an EMBL/GenBank/DDBJ whole genome shotgun (WGS) entry which is preliminary data.</text>
</comment>
<evidence type="ECO:0000313" key="2">
    <source>
        <dbReference type="EMBL" id="MBC1373799.1"/>
    </source>
</evidence>
<evidence type="ECO:0000313" key="3">
    <source>
        <dbReference type="Proteomes" id="UP000591929"/>
    </source>
</evidence>
<proteinExistence type="predicted"/>
<organism evidence="2 3">
    <name type="scientific">Listeria booriae</name>
    <dbReference type="NCBI Taxonomy" id="1552123"/>
    <lineage>
        <taxon>Bacteria</taxon>
        <taxon>Bacillati</taxon>
        <taxon>Bacillota</taxon>
        <taxon>Bacilli</taxon>
        <taxon>Bacillales</taxon>
        <taxon>Listeriaceae</taxon>
        <taxon>Listeria</taxon>
    </lineage>
</organism>
<evidence type="ECO:0000256" key="1">
    <source>
        <dbReference type="SAM" id="Coils"/>
    </source>
</evidence>
<feature type="coiled-coil region" evidence="1">
    <location>
        <begin position="7"/>
        <end position="41"/>
    </location>
</feature>
<accession>A0A841YA75</accession>
<keyword evidence="1" id="KW-0175">Coiled coil</keyword>
<gene>
    <name evidence="2" type="ORF">HB847_15715</name>
</gene>
<dbReference type="RefSeq" id="WP_185378195.1">
    <property type="nucleotide sequence ID" value="NZ_JAARPL010000018.1"/>
</dbReference>
<reference evidence="2 3" key="1">
    <citation type="submission" date="2020-03" db="EMBL/GenBank/DDBJ databases">
        <title>Soil Listeria distribution.</title>
        <authorList>
            <person name="Liao J."/>
            <person name="Wiedmann M."/>
        </authorList>
    </citation>
    <scope>NUCLEOTIDE SEQUENCE [LARGE SCALE GENOMIC DNA]</scope>
    <source>
        <strain evidence="2 3">FSL L7-1681</strain>
    </source>
</reference>
<name>A0A841YA75_9LIST</name>
<dbReference type="EMBL" id="JAARPL010000018">
    <property type="protein sequence ID" value="MBC1373799.1"/>
    <property type="molecule type" value="Genomic_DNA"/>
</dbReference>
<protein>
    <submittedName>
        <fullName evidence="2">Uncharacterized protein</fullName>
    </submittedName>
</protein>
<sequence>MTVAKWIQKEVDQVHKKEAKIKELQAQNKASQLKIKTYAQKQGLQVDRHQQVWLEGDPVLSLKVPSKMTSEAFVEVLQVVLDLAAEAEEASDGTAS</sequence>